<dbReference type="AlphaFoldDB" id="A0A2N7LAI5"/>
<organism evidence="1 2">
    <name type="scientific">Enterovibrio norvegicus</name>
    <dbReference type="NCBI Taxonomy" id="188144"/>
    <lineage>
        <taxon>Bacteria</taxon>
        <taxon>Pseudomonadati</taxon>
        <taxon>Pseudomonadota</taxon>
        <taxon>Gammaproteobacteria</taxon>
        <taxon>Vibrionales</taxon>
        <taxon>Vibrionaceae</taxon>
        <taxon>Enterovibrio</taxon>
    </lineage>
</organism>
<evidence type="ECO:0008006" key="3">
    <source>
        <dbReference type="Google" id="ProtNLM"/>
    </source>
</evidence>
<sequence length="233" mass="25644">MTRIFLLLGMIVAFPSYAYQVQPMIAEMTPTGRGAQLSMRISNTNDVPLTVEMVPLKLNMNQRGEETLTPADNDLLVIPVTAVIAPGKSQSVTVRYLGAPDIKQSQAYRISVRQQNVIRNDQQDLDVGLTMRFDTLMNVKPENTDSALAVTALSSDKQHWSVTVKNSGDSYGRLNDMQWTLKNGGKTHTIKGTDIGDYIDATLVLPQSSRIFAMKPVKGFNARNTTISLSPAQ</sequence>
<protein>
    <recommendedName>
        <fullName evidence="3">Pilus assembly protein</fullName>
    </recommendedName>
</protein>
<dbReference type="InterPro" id="IPR008962">
    <property type="entry name" value="PapD-like_sf"/>
</dbReference>
<evidence type="ECO:0000313" key="1">
    <source>
        <dbReference type="EMBL" id="PMN91613.1"/>
    </source>
</evidence>
<dbReference type="Gene3D" id="2.60.40.10">
    <property type="entry name" value="Immunoglobulins"/>
    <property type="match status" value="1"/>
</dbReference>
<proteinExistence type="predicted"/>
<reference evidence="2" key="1">
    <citation type="submission" date="2016-07" db="EMBL/GenBank/DDBJ databases">
        <title>Nontailed viruses are major unrecognized killers of bacteria in the ocean.</title>
        <authorList>
            <person name="Kauffman K."/>
            <person name="Hussain F."/>
            <person name="Yang J."/>
            <person name="Arevalo P."/>
            <person name="Brown J."/>
            <person name="Cutler M."/>
            <person name="Kelly L."/>
            <person name="Polz M.F."/>
        </authorList>
    </citation>
    <scope>NUCLEOTIDE SEQUENCE [LARGE SCALE GENOMIC DNA]</scope>
    <source>
        <strain evidence="2">10N.261.45.A10</strain>
    </source>
</reference>
<accession>A0A2N7LAI5</accession>
<evidence type="ECO:0000313" key="2">
    <source>
        <dbReference type="Proteomes" id="UP000235387"/>
    </source>
</evidence>
<name>A0A2N7LAI5_9GAMM</name>
<dbReference type="InterPro" id="IPR013783">
    <property type="entry name" value="Ig-like_fold"/>
</dbReference>
<dbReference type="EMBL" id="MDAL01000021">
    <property type="protein sequence ID" value="PMN91613.1"/>
    <property type="molecule type" value="Genomic_DNA"/>
</dbReference>
<dbReference type="Proteomes" id="UP000235387">
    <property type="component" value="Unassembled WGS sequence"/>
</dbReference>
<comment type="caution">
    <text evidence="1">The sequence shown here is derived from an EMBL/GenBank/DDBJ whole genome shotgun (WGS) entry which is preliminary data.</text>
</comment>
<dbReference type="SUPFAM" id="SSF49354">
    <property type="entry name" value="PapD-like"/>
    <property type="match status" value="1"/>
</dbReference>
<dbReference type="PANTHER" id="PTHR30251">
    <property type="entry name" value="PILUS ASSEMBLY CHAPERONE"/>
    <property type="match status" value="1"/>
</dbReference>
<dbReference type="InterPro" id="IPR050643">
    <property type="entry name" value="Periplasmic_pilus_chap"/>
</dbReference>
<dbReference type="PANTHER" id="PTHR30251:SF4">
    <property type="entry name" value="SLR1668 PROTEIN"/>
    <property type="match status" value="1"/>
</dbReference>
<gene>
    <name evidence="1" type="ORF">BCT23_17100</name>
</gene>